<accession>A0AA39XVH2</accession>
<feature type="region of interest" description="Disordered" evidence="1">
    <location>
        <begin position="1"/>
        <end position="59"/>
    </location>
</feature>
<dbReference type="Proteomes" id="UP001174936">
    <property type="component" value="Unassembled WGS sequence"/>
</dbReference>
<evidence type="ECO:0008006" key="4">
    <source>
        <dbReference type="Google" id="ProtNLM"/>
    </source>
</evidence>
<comment type="caution">
    <text evidence="2">The sequence shown here is derived from an EMBL/GenBank/DDBJ whole genome shotgun (WGS) entry which is preliminary data.</text>
</comment>
<dbReference type="InterPro" id="IPR046341">
    <property type="entry name" value="SET_dom_sf"/>
</dbReference>
<evidence type="ECO:0000313" key="2">
    <source>
        <dbReference type="EMBL" id="KAK0640869.1"/>
    </source>
</evidence>
<feature type="compositionally biased region" description="Low complexity" evidence="1">
    <location>
        <begin position="16"/>
        <end position="35"/>
    </location>
</feature>
<organism evidence="2 3">
    <name type="scientific">Cercophora newfieldiana</name>
    <dbReference type="NCBI Taxonomy" id="92897"/>
    <lineage>
        <taxon>Eukaryota</taxon>
        <taxon>Fungi</taxon>
        <taxon>Dikarya</taxon>
        <taxon>Ascomycota</taxon>
        <taxon>Pezizomycotina</taxon>
        <taxon>Sordariomycetes</taxon>
        <taxon>Sordariomycetidae</taxon>
        <taxon>Sordariales</taxon>
        <taxon>Lasiosphaeriaceae</taxon>
        <taxon>Cercophora</taxon>
    </lineage>
</organism>
<feature type="region of interest" description="Disordered" evidence="1">
    <location>
        <begin position="230"/>
        <end position="252"/>
    </location>
</feature>
<reference evidence="2" key="1">
    <citation type="submission" date="2023-06" db="EMBL/GenBank/DDBJ databases">
        <title>Genome-scale phylogeny and comparative genomics of the fungal order Sordariales.</title>
        <authorList>
            <consortium name="Lawrence Berkeley National Laboratory"/>
            <person name="Hensen N."/>
            <person name="Bonometti L."/>
            <person name="Westerberg I."/>
            <person name="Brannstrom I.O."/>
            <person name="Guillou S."/>
            <person name="Cros-Aarteil S."/>
            <person name="Calhoun S."/>
            <person name="Haridas S."/>
            <person name="Kuo A."/>
            <person name="Mondo S."/>
            <person name="Pangilinan J."/>
            <person name="Riley R."/>
            <person name="Labutti K."/>
            <person name="Andreopoulos B."/>
            <person name="Lipzen A."/>
            <person name="Chen C."/>
            <person name="Yanf M."/>
            <person name="Daum C."/>
            <person name="Ng V."/>
            <person name="Clum A."/>
            <person name="Steindorff A."/>
            <person name="Ohm R."/>
            <person name="Martin F."/>
            <person name="Silar P."/>
            <person name="Natvig D."/>
            <person name="Lalanne C."/>
            <person name="Gautier V."/>
            <person name="Ament-Velasquez S.L."/>
            <person name="Kruys A."/>
            <person name="Hutchinson M.I."/>
            <person name="Powell A.J."/>
            <person name="Barry K."/>
            <person name="Miller A.N."/>
            <person name="Grigoriev I.V."/>
            <person name="Debuchy R."/>
            <person name="Gladieux P."/>
            <person name="Thoren M.H."/>
            <person name="Johannesson H."/>
        </authorList>
    </citation>
    <scope>NUCLEOTIDE SEQUENCE</scope>
    <source>
        <strain evidence="2">SMH2532-1</strain>
    </source>
</reference>
<name>A0AA39XVH2_9PEZI</name>
<feature type="compositionally biased region" description="Basic and acidic residues" evidence="1">
    <location>
        <begin position="230"/>
        <end position="241"/>
    </location>
</feature>
<evidence type="ECO:0000313" key="3">
    <source>
        <dbReference type="Proteomes" id="UP001174936"/>
    </source>
</evidence>
<gene>
    <name evidence="2" type="ORF">B0T16DRAFT_418595</name>
</gene>
<dbReference type="Gene3D" id="2.170.270.10">
    <property type="entry name" value="SET domain"/>
    <property type="match status" value="1"/>
</dbReference>
<keyword evidence="3" id="KW-1185">Reference proteome</keyword>
<protein>
    <recommendedName>
        <fullName evidence="4">SET domain-containing protein</fullName>
    </recommendedName>
</protein>
<evidence type="ECO:0000256" key="1">
    <source>
        <dbReference type="SAM" id="MobiDB-lite"/>
    </source>
</evidence>
<dbReference type="EMBL" id="JAULSV010000006">
    <property type="protein sequence ID" value="KAK0640869.1"/>
    <property type="molecule type" value="Genomic_DNA"/>
</dbReference>
<sequence>MDAQPKLPKNWPPNLPYLSHPSHSPALSPSHLSALKTPPKSEPPLPTIPKSLNPGPSPNVLILPISDPSHPANGQHGLFAARDLAPGELIVVYLGEVHPAGDPRHETSDYDLWLDREVDVAVDACDMGNEGRFVNDYRGVPDFGATSYSGGGGGRGKNGKGKGGWKDKEGKRRGPNAEFREVWDGRFGERGMGVFVLPVRKRAVGRERVVGIGRREEVLVSYGKGFWEGRTEGDGDGKVEEGVGVEVEEGES</sequence>
<proteinExistence type="predicted"/>
<dbReference type="AlphaFoldDB" id="A0AA39XVH2"/>
<feature type="region of interest" description="Disordered" evidence="1">
    <location>
        <begin position="146"/>
        <end position="174"/>
    </location>
</feature>
<dbReference type="SUPFAM" id="SSF82199">
    <property type="entry name" value="SET domain"/>
    <property type="match status" value="1"/>
</dbReference>